<reference evidence="3" key="1">
    <citation type="submission" date="2020-04" db="EMBL/GenBank/DDBJ databases">
        <authorList>
            <person name="Alioto T."/>
            <person name="Alioto T."/>
            <person name="Gomez Garrido J."/>
        </authorList>
    </citation>
    <scope>NUCLEOTIDE SEQUENCE</scope>
    <source>
        <strain evidence="3">A484AB</strain>
    </source>
</reference>
<dbReference type="InterPro" id="IPR002110">
    <property type="entry name" value="Ankyrin_rpt"/>
</dbReference>
<dbReference type="PROSITE" id="PS50088">
    <property type="entry name" value="ANK_REPEAT"/>
    <property type="match status" value="3"/>
</dbReference>
<dbReference type="PANTHER" id="PTHR24171">
    <property type="entry name" value="ANKYRIN REPEAT DOMAIN-CONTAINING PROTEIN 39-RELATED"/>
    <property type="match status" value="1"/>
</dbReference>
<dbReference type="Pfam" id="PF12796">
    <property type="entry name" value="Ank_2"/>
    <property type="match status" value="2"/>
</dbReference>
<dbReference type="SUPFAM" id="SSF48403">
    <property type="entry name" value="Ankyrin repeat"/>
    <property type="match status" value="1"/>
</dbReference>
<comment type="caution">
    <text evidence="3">The sequence shown here is derived from an EMBL/GenBank/DDBJ whole genome shotgun (WGS) entry which is preliminary data.</text>
</comment>
<dbReference type="SMART" id="SM00248">
    <property type="entry name" value="ANK"/>
    <property type="match status" value="4"/>
</dbReference>
<keyword evidence="1" id="KW-0677">Repeat</keyword>
<keyword evidence="4" id="KW-1185">Reference proteome</keyword>
<evidence type="ECO:0000256" key="2">
    <source>
        <dbReference type="ARBA" id="ARBA00023043"/>
    </source>
</evidence>
<evidence type="ECO:0000256" key="1">
    <source>
        <dbReference type="ARBA" id="ARBA00022737"/>
    </source>
</evidence>
<proteinExistence type="predicted"/>
<dbReference type="Proteomes" id="UP001152795">
    <property type="component" value="Unassembled WGS sequence"/>
</dbReference>
<organism evidence="3 4">
    <name type="scientific">Paramuricea clavata</name>
    <name type="common">Red gorgonian</name>
    <name type="synonym">Violescent sea-whip</name>
    <dbReference type="NCBI Taxonomy" id="317549"/>
    <lineage>
        <taxon>Eukaryota</taxon>
        <taxon>Metazoa</taxon>
        <taxon>Cnidaria</taxon>
        <taxon>Anthozoa</taxon>
        <taxon>Octocorallia</taxon>
        <taxon>Malacalcyonacea</taxon>
        <taxon>Plexauridae</taxon>
        <taxon>Paramuricea</taxon>
    </lineage>
</organism>
<keyword evidence="2" id="KW-0040">ANK repeat</keyword>
<evidence type="ECO:0000313" key="3">
    <source>
        <dbReference type="EMBL" id="CAB3998975.1"/>
    </source>
</evidence>
<dbReference type="EMBL" id="CACRXK020003483">
    <property type="protein sequence ID" value="CAB3998975.1"/>
    <property type="molecule type" value="Genomic_DNA"/>
</dbReference>
<dbReference type="OrthoDB" id="10251692at2759"/>
<accession>A0A6S7H026</accession>
<gene>
    <name evidence="3" type="ORF">PACLA_8A036594</name>
</gene>
<sequence>MNAITNLASRLRETSNFQEIQIRALMVKTDSRLDPIVFGPTNVSISKTSTWFVFNTLRMSSNTRKRKYMYFPRRQKSLDYGLTDETDGVNGKRLMLHRLKSIDEKDSTDVADSGLDSKYGVQGSLSDQIKLAAIYDNEPEIIRILSSETNMDDVQRILAKNDERGQPCIFYALESRSHKALVCLLNHVRNTECVIAGNGESVLHVATKMGDIDILRRLLEHDFVVDLVDHVERENGRAPLHLAAKFNHVEIATELLQHGAKLDREDITGKSPLYMAASGGHADMLKVFLEHGRFPFSVLVYFDSYYVY</sequence>
<dbReference type="InterPro" id="IPR036770">
    <property type="entry name" value="Ankyrin_rpt-contain_sf"/>
</dbReference>
<dbReference type="Gene3D" id="1.25.40.20">
    <property type="entry name" value="Ankyrin repeat-containing domain"/>
    <property type="match status" value="1"/>
</dbReference>
<name>A0A6S7H026_PARCT</name>
<protein>
    <submittedName>
        <fullName evidence="3">Ankyrin repeat domain-containing</fullName>
    </submittedName>
</protein>
<dbReference type="AlphaFoldDB" id="A0A6S7H026"/>
<evidence type="ECO:0000313" key="4">
    <source>
        <dbReference type="Proteomes" id="UP001152795"/>
    </source>
</evidence>
<dbReference type="PROSITE" id="PS50297">
    <property type="entry name" value="ANK_REP_REGION"/>
    <property type="match status" value="3"/>
</dbReference>